<dbReference type="AlphaFoldDB" id="A0A1Q5U8H8"/>
<evidence type="ECO:0000313" key="2">
    <source>
        <dbReference type="EMBL" id="OKP08785.1"/>
    </source>
</evidence>
<accession>A0A1Q5U8H8</accession>
<comment type="caution">
    <text evidence="2">The sequence shown here is derived from an EMBL/GenBank/DDBJ whole genome shotgun (WGS) entry which is preliminary data.</text>
</comment>
<dbReference type="Proteomes" id="UP000186277">
    <property type="component" value="Unassembled WGS sequence"/>
</dbReference>
<feature type="region of interest" description="Disordered" evidence="1">
    <location>
        <begin position="37"/>
        <end position="60"/>
    </location>
</feature>
<dbReference type="EMBL" id="MKGR01000002">
    <property type="protein sequence ID" value="OKP08785.1"/>
    <property type="molecule type" value="Genomic_DNA"/>
</dbReference>
<organism evidence="2 3">
    <name type="scientific">Xenorhabdus thuongxuanensis</name>
    <dbReference type="NCBI Taxonomy" id="1873484"/>
    <lineage>
        <taxon>Bacteria</taxon>
        <taxon>Pseudomonadati</taxon>
        <taxon>Pseudomonadota</taxon>
        <taxon>Gammaproteobacteria</taxon>
        <taxon>Enterobacterales</taxon>
        <taxon>Morganellaceae</taxon>
        <taxon>Xenorhabdus</taxon>
    </lineage>
</organism>
<dbReference type="OrthoDB" id="6464420at2"/>
<reference evidence="2 3" key="1">
    <citation type="submission" date="2016-09" db="EMBL/GenBank/DDBJ databases">
        <title>Xenorhabdus thuongxuanensis sp. nov. and Xenorhabdus eapokensis sp. nov., isolated from Steinernema species.</title>
        <authorList>
            <person name="Kaempfer P."/>
            <person name="Tobias N.J."/>
            <person name="Phan Ke L."/>
            <person name="Bode H.B."/>
            <person name="Glaeser S.P."/>
        </authorList>
    </citation>
    <scope>NUCLEOTIDE SEQUENCE [LARGE SCALE GENOMIC DNA]</scope>
    <source>
        <strain evidence="2 3">30TX1</strain>
    </source>
</reference>
<name>A0A1Q5U8H8_9GAMM</name>
<gene>
    <name evidence="2" type="ORF">Xentx_00456</name>
</gene>
<proteinExistence type="predicted"/>
<keyword evidence="3" id="KW-1185">Reference proteome</keyword>
<sequence length="145" mass="16379">MNNENNVNKLILDRRDITDDGCDHSANIIDNLNQAARARSRQPFQPKPELTQVSQPARVSEPSISIGKRIHYGQAIVRGIYELSRLGRTPESIAVLLRMPLDAVQRNLVCDTPKKKRIYKQVMAAPRPTEKAIIKRLSAESKEQP</sequence>
<dbReference type="RefSeq" id="WP_074018650.1">
    <property type="nucleotide sequence ID" value="NZ_CAWMWP010000043.1"/>
</dbReference>
<evidence type="ECO:0000313" key="3">
    <source>
        <dbReference type="Proteomes" id="UP000186277"/>
    </source>
</evidence>
<evidence type="ECO:0000256" key="1">
    <source>
        <dbReference type="SAM" id="MobiDB-lite"/>
    </source>
</evidence>
<protein>
    <submittedName>
        <fullName evidence="2">Uncharacterized protein</fullName>
    </submittedName>
</protein>